<evidence type="ECO:0000313" key="4">
    <source>
        <dbReference type="Proteomes" id="UP001501094"/>
    </source>
</evidence>
<feature type="transmembrane region" description="Helical" evidence="2">
    <location>
        <begin position="42"/>
        <end position="62"/>
    </location>
</feature>
<keyword evidence="4" id="KW-1185">Reference proteome</keyword>
<keyword evidence="2" id="KW-0472">Membrane</keyword>
<sequence>MARDADKQLLESVATRRERLREAFLHGDLGSRRSTPDNVMRFVTSVVLGAVACAGVAGFSFVQEQIAGGNGPGAMTRPQPTSSQPSSSQAPTTAPAGSPAPASPQSPQSGRAQSPAPQTDTDGATAP</sequence>
<proteinExistence type="predicted"/>
<evidence type="ECO:0000256" key="2">
    <source>
        <dbReference type="SAM" id="Phobius"/>
    </source>
</evidence>
<feature type="region of interest" description="Disordered" evidence="1">
    <location>
        <begin position="66"/>
        <end position="127"/>
    </location>
</feature>
<dbReference type="Proteomes" id="UP001501094">
    <property type="component" value="Unassembled WGS sequence"/>
</dbReference>
<keyword evidence="2" id="KW-1133">Transmembrane helix</keyword>
<dbReference type="EMBL" id="BAAANL010000002">
    <property type="protein sequence ID" value="GAA1857582.1"/>
    <property type="molecule type" value="Genomic_DNA"/>
</dbReference>
<accession>A0ABP4ZHP7</accession>
<evidence type="ECO:0008006" key="5">
    <source>
        <dbReference type="Google" id="ProtNLM"/>
    </source>
</evidence>
<dbReference type="RefSeq" id="WP_344100928.1">
    <property type="nucleotide sequence ID" value="NZ_BAAANL010000002.1"/>
</dbReference>
<keyword evidence="2" id="KW-0812">Transmembrane</keyword>
<name>A0ABP4ZHP7_9MICO</name>
<evidence type="ECO:0000313" key="3">
    <source>
        <dbReference type="EMBL" id="GAA1857582.1"/>
    </source>
</evidence>
<organism evidence="3 4">
    <name type="scientific">Myceligenerans crystallogenes</name>
    <dbReference type="NCBI Taxonomy" id="316335"/>
    <lineage>
        <taxon>Bacteria</taxon>
        <taxon>Bacillati</taxon>
        <taxon>Actinomycetota</taxon>
        <taxon>Actinomycetes</taxon>
        <taxon>Micrococcales</taxon>
        <taxon>Promicromonosporaceae</taxon>
        <taxon>Myceligenerans</taxon>
    </lineage>
</organism>
<feature type="compositionally biased region" description="Low complexity" evidence="1">
    <location>
        <begin position="76"/>
        <end position="118"/>
    </location>
</feature>
<gene>
    <name evidence="3" type="ORF">GCM10009751_13760</name>
</gene>
<protein>
    <recommendedName>
        <fullName evidence="5">Dioxygenase</fullName>
    </recommendedName>
</protein>
<evidence type="ECO:0000256" key="1">
    <source>
        <dbReference type="SAM" id="MobiDB-lite"/>
    </source>
</evidence>
<comment type="caution">
    <text evidence="3">The sequence shown here is derived from an EMBL/GenBank/DDBJ whole genome shotgun (WGS) entry which is preliminary data.</text>
</comment>
<reference evidence="4" key="1">
    <citation type="journal article" date="2019" name="Int. J. Syst. Evol. Microbiol.">
        <title>The Global Catalogue of Microorganisms (GCM) 10K type strain sequencing project: providing services to taxonomists for standard genome sequencing and annotation.</title>
        <authorList>
            <consortium name="The Broad Institute Genomics Platform"/>
            <consortium name="The Broad Institute Genome Sequencing Center for Infectious Disease"/>
            <person name="Wu L."/>
            <person name="Ma J."/>
        </authorList>
    </citation>
    <scope>NUCLEOTIDE SEQUENCE [LARGE SCALE GENOMIC DNA]</scope>
    <source>
        <strain evidence="4">JCM 14326</strain>
    </source>
</reference>